<dbReference type="AlphaFoldDB" id="A0A9P4S6L9"/>
<dbReference type="InterPro" id="IPR018851">
    <property type="entry name" value="Borealin_N"/>
</dbReference>
<feature type="compositionally biased region" description="Basic and acidic residues" evidence="1">
    <location>
        <begin position="315"/>
        <end position="325"/>
    </location>
</feature>
<protein>
    <recommendedName>
        <fullName evidence="2">Borealin N-terminal domain-containing protein</fullName>
    </recommendedName>
</protein>
<evidence type="ECO:0000313" key="4">
    <source>
        <dbReference type="Proteomes" id="UP000799429"/>
    </source>
</evidence>
<feature type="domain" description="Borealin N-terminal" evidence="2">
    <location>
        <begin position="24"/>
        <end position="80"/>
    </location>
</feature>
<feature type="compositionally biased region" description="Low complexity" evidence="1">
    <location>
        <begin position="238"/>
        <end position="288"/>
    </location>
</feature>
<feature type="compositionally biased region" description="Basic and acidic residues" evidence="1">
    <location>
        <begin position="138"/>
        <end position="150"/>
    </location>
</feature>
<feature type="compositionally biased region" description="Polar residues" evidence="1">
    <location>
        <begin position="158"/>
        <end position="191"/>
    </location>
</feature>
<name>A0A9P4S6L9_9PEZI</name>
<accession>A0A9P4S6L9</accession>
<organism evidence="3 4">
    <name type="scientific">Patellaria atrata CBS 101060</name>
    <dbReference type="NCBI Taxonomy" id="1346257"/>
    <lineage>
        <taxon>Eukaryota</taxon>
        <taxon>Fungi</taxon>
        <taxon>Dikarya</taxon>
        <taxon>Ascomycota</taxon>
        <taxon>Pezizomycotina</taxon>
        <taxon>Dothideomycetes</taxon>
        <taxon>Dothideomycetes incertae sedis</taxon>
        <taxon>Patellariales</taxon>
        <taxon>Patellariaceae</taxon>
        <taxon>Patellaria</taxon>
    </lineage>
</organism>
<feature type="region of interest" description="Disordered" evidence="1">
    <location>
        <begin position="100"/>
        <end position="293"/>
    </location>
</feature>
<dbReference type="EMBL" id="MU006104">
    <property type="protein sequence ID" value="KAF2836242.1"/>
    <property type="molecule type" value="Genomic_DNA"/>
</dbReference>
<reference evidence="3" key="1">
    <citation type="journal article" date="2020" name="Stud. Mycol.">
        <title>101 Dothideomycetes genomes: a test case for predicting lifestyles and emergence of pathogens.</title>
        <authorList>
            <person name="Haridas S."/>
            <person name="Albert R."/>
            <person name="Binder M."/>
            <person name="Bloem J."/>
            <person name="Labutti K."/>
            <person name="Salamov A."/>
            <person name="Andreopoulos B."/>
            <person name="Baker S."/>
            <person name="Barry K."/>
            <person name="Bills G."/>
            <person name="Bluhm B."/>
            <person name="Cannon C."/>
            <person name="Castanera R."/>
            <person name="Culley D."/>
            <person name="Daum C."/>
            <person name="Ezra D."/>
            <person name="Gonzalez J."/>
            <person name="Henrissat B."/>
            <person name="Kuo A."/>
            <person name="Liang C."/>
            <person name="Lipzen A."/>
            <person name="Lutzoni F."/>
            <person name="Magnuson J."/>
            <person name="Mondo S."/>
            <person name="Nolan M."/>
            <person name="Ohm R."/>
            <person name="Pangilinan J."/>
            <person name="Park H.-J."/>
            <person name="Ramirez L."/>
            <person name="Alfaro M."/>
            <person name="Sun H."/>
            <person name="Tritt A."/>
            <person name="Yoshinaga Y."/>
            <person name="Zwiers L.-H."/>
            <person name="Turgeon B."/>
            <person name="Goodwin S."/>
            <person name="Spatafora J."/>
            <person name="Crous P."/>
            <person name="Grigoriev I."/>
        </authorList>
    </citation>
    <scope>NUCLEOTIDE SEQUENCE</scope>
    <source>
        <strain evidence="3">CBS 101060</strain>
    </source>
</reference>
<comment type="caution">
    <text evidence="3">The sequence shown here is derived from an EMBL/GenBank/DDBJ whole genome shotgun (WGS) entry which is preliminary data.</text>
</comment>
<feature type="region of interest" description="Disordered" evidence="1">
    <location>
        <begin position="315"/>
        <end position="337"/>
    </location>
</feature>
<gene>
    <name evidence="3" type="ORF">M501DRAFT_996970</name>
</gene>
<evidence type="ECO:0000256" key="1">
    <source>
        <dbReference type="SAM" id="MobiDB-lite"/>
    </source>
</evidence>
<dbReference type="OrthoDB" id="2392550at2759"/>
<proteinExistence type="predicted"/>
<keyword evidence="4" id="KW-1185">Reference proteome</keyword>
<dbReference type="Proteomes" id="UP000799429">
    <property type="component" value="Unassembled WGS sequence"/>
</dbReference>
<dbReference type="Pfam" id="PF10444">
    <property type="entry name" value="Nbl1_Borealin_N"/>
    <property type="match status" value="1"/>
</dbReference>
<evidence type="ECO:0000313" key="3">
    <source>
        <dbReference type="EMBL" id="KAF2836242.1"/>
    </source>
</evidence>
<evidence type="ECO:0000259" key="2">
    <source>
        <dbReference type="Pfam" id="PF10444"/>
    </source>
</evidence>
<sequence length="337" mass="36111">MPKTSTTTLERSPSKRRGMITAAQKQALMDNLQLEITERARKLRAQYALRAQGLKARLEMRVHRIPQTLRETNIMELINKHSQQAAPRKPIEPAPVVVKPSIEAMPPPPRPRAGGKGKASPVPLKGVKRASIEMSMTSDKENAHAEDLSMPKKRAKTATASQPLPRATRTTSRKVNPSQVLSPKSNNSRTLPRSPLKDGNGLGKPNFMRPTSPIKPSVSAPPATSRTVAERPKPPPRTTSRAATATTTTTSTVRGKRAAPAAPAQPKGARGRIPSDGSNASDSSAGTTIVTKKGAPEVKRSVVGRAVAAANARIKQSEAAKKEAEPITGGRVLRTRR</sequence>